<gene>
    <name evidence="2" type="ORF">HGI30_14395</name>
</gene>
<accession>A0A6H2GZV5</accession>
<sequence length="194" mass="21377">MASNPAYLPYTVLLVAALAVLLGIGWAKRKKRLGRAALLLSPLAAALMLLYYWHPPFHDAARSLLAPSRSYSCEHEGDASRSLEPFSIPLPKRTVFLGKSDACSPFYRTYATVDEFNRLYESELKDGKRSGAISGWTRIEPEIAEDGSGCVSEGYGLRLRDGRTVTIRMSAYAGEREMRMIAIEVPLTAEGSSK</sequence>
<keyword evidence="1" id="KW-0472">Membrane</keyword>
<dbReference type="RefSeq" id="WP_168908191.1">
    <property type="nucleotide sequence ID" value="NZ_CP051428.1"/>
</dbReference>
<feature type="transmembrane region" description="Helical" evidence="1">
    <location>
        <begin position="6"/>
        <end position="24"/>
    </location>
</feature>
<evidence type="ECO:0000313" key="3">
    <source>
        <dbReference type="Proteomes" id="UP000502136"/>
    </source>
</evidence>
<evidence type="ECO:0000256" key="1">
    <source>
        <dbReference type="SAM" id="Phobius"/>
    </source>
</evidence>
<dbReference type="EMBL" id="CP051428">
    <property type="protein sequence ID" value="QJC52638.1"/>
    <property type="molecule type" value="Genomic_DNA"/>
</dbReference>
<feature type="transmembrane region" description="Helical" evidence="1">
    <location>
        <begin position="36"/>
        <end position="54"/>
    </location>
</feature>
<dbReference type="KEGG" id="palr:HGI30_14395"/>
<organism evidence="2 3">
    <name type="scientific">Paenibacillus albicereus</name>
    <dbReference type="NCBI Taxonomy" id="2726185"/>
    <lineage>
        <taxon>Bacteria</taxon>
        <taxon>Bacillati</taxon>
        <taxon>Bacillota</taxon>
        <taxon>Bacilli</taxon>
        <taxon>Bacillales</taxon>
        <taxon>Paenibacillaceae</taxon>
        <taxon>Paenibacillus</taxon>
    </lineage>
</organism>
<reference evidence="2 3" key="1">
    <citation type="submission" date="2020-04" db="EMBL/GenBank/DDBJ databases">
        <title>Novel Paenibacillus strain UniB2 isolated from commercial digestive syrup.</title>
        <authorList>
            <person name="Thorat V."/>
            <person name="Kirdat K."/>
            <person name="Tiwarekar B."/>
            <person name="Yadav A."/>
        </authorList>
    </citation>
    <scope>NUCLEOTIDE SEQUENCE [LARGE SCALE GENOMIC DNA]</scope>
    <source>
        <strain evidence="2 3">UniB2</strain>
    </source>
</reference>
<protein>
    <submittedName>
        <fullName evidence="2">Uncharacterized protein</fullName>
    </submittedName>
</protein>
<proteinExistence type="predicted"/>
<evidence type="ECO:0000313" key="2">
    <source>
        <dbReference type="EMBL" id="QJC52638.1"/>
    </source>
</evidence>
<keyword evidence="1" id="KW-0812">Transmembrane</keyword>
<dbReference type="Proteomes" id="UP000502136">
    <property type="component" value="Chromosome"/>
</dbReference>
<keyword evidence="1" id="KW-1133">Transmembrane helix</keyword>
<keyword evidence="3" id="KW-1185">Reference proteome</keyword>
<dbReference type="AlphaFoldDB" id="A0A6H2GZV5"/>
<name>A0A6H2GZV5_9BACL</name>